<evidence type="ECO:0000256" key="14">
    <source>
        <dbReference type="ARBA" id="ARBA00069918"/>
    </source>
</evidence>
<evidence type="ECO:0000313" key="23">
    <source>
        <dbReference type="Ensembl" id="ENSGALP00010004212.1"/>
    </source>
</evidence>
<keyword evidence="4" id="KW-0597">Phosphoprotein</keyword>
<gene>
    <name evidence="23" type="primary">ADGRG2</name>
</gene>
<evidence type="ECO:0000256" key="9">
    <source>
        <dbReference type="ARBA" id="ARBA00023136"/>
    </source>
</evidence>
<evidence type="ECO:0000256" key="12">
    <source>
        <dbReference type="ARBA" id="ARBA00023180"/>
    </source>
</evidence>
<keyword evidence="7 19" id="KW-1133">Transmembrane helix</keyword>
<evidence type="ECO:0000256" key="18">
    <source>
        <dbReference type="SAM" id="MobiDB-lite"/>
    </source>
</evidence>
<feature type="region of interest" description="Disordered" evidence="18">
    <location>
        <begin position="1275"/>
        <end position="1295"/>
    </location>
</feature>
<dbReference type="GO" id="GO:0004930">
    <property type="term" value="F:G protein-coupled receptor activity"/>
    <property type="evidence" value="ECO:0000318"/>
    <property type="project" value="GO_Central"/>
</dbReference>
<dbReference type="GO" id="GO:0016324">
    <property type="term" value="C:apical plasma membrane"/>
    <property type="evidence" value="ECO:0007669"/>
    <property type="project" value="UniProtKB-SubCell"/>
</dbReference>
<evidence type="ECO:0000256" key="2">
    <source>
        <dbReference type="ARBA" id="ARBA00007343"/>
    </source>
</evidence>
<dbReference type="PANTHER" id="PTHR12011">
    <property type="entry name" value="ADHESION G-PROTEIN COUPLED RECEPTOR"/>
    <property type="match status" value="1"/>
</dbReference>
<feature type="region of interest" description="Disordered" evidence="18">
    <location>
        <begin position="687"/>
        <end position="711"/>
    </location>
</feature>
<dbReference type="SMART" id="SM00303">
    <property type="entry name" value="GPS"/>
    <property type="match status" value="1"/>
</dbReference>
<protein>
    <recommendedName>
        <fullName evidence="14">Adhesion G-protein coupled receptor G2</fullName>
    </recommendedName>
    <alternativeName>
        <fullName evidence="15">G-protein coupled receptor 64</fullName>
    </alternativeName>
</protein>
<dbReference type="GO" id="GO:0007166">
    <property type="term" value="P:cell surface receptor signaling pathway"/>
    <property type="evidence" value="ECO:0007669"/>
    <property type="project" value="InterPro"/>
</dbReference>
<dbReference type="InterPro" id="IPR000203">
    <property type="entry name" value="GPS"/>
</dbReference>
<evidence type="ECO:0000256" key="6">
    <source>
        <dbReference type="ARBA" id="ARBA00022729"/>
    </source>
</evidence>
<dbReference type="InterPro" id="IPR046338">
    <property type="entry name" value="GAIN_dom_sf"/>
</dbReference>
<dbReference type="InterPro" id="IPR058772">
    <property type="entry name" value="ADGRG2_N"/>
</dbReference>
<dbReference type="Ensembl" id="ENSGALT00010006903.1">
    <property type="protein sequence ID" value="ENSGALP00010004212.1"/>
    <property type="gene ID" value="ENSGALG00010002957.1"/>
</dbReference>
<evidence type="ECO:0000259" key="20">
    <source>
        <dbReference type="PROSITE" id="PS50221"/>
    </source>
</evidence>
<comment type="similarity">
    <text evidence="2">Belongs to the G-protein coupled receptor 2 family. Adhesion G-protein coupled receptor (ADGR) subfamily.</text>
</comment>
<keyword evidence="24" id="KW-1185">Reference proteome</keyword>
<feature type="domain" description="Pentraxin (PTX)" evidence="22">
    <location>
        <begin position="102"/>
        <end position="302"/>
    </location>
</feature>
<keyword evidence="3" id="KW-1003">Cell membrane</keyword>
<dbReference type="GO" id="GO:0007200">
    <property type="term" value="P:phospholipase C-activating G protein-coupled receptor signaling pathway"/>
    <property type="evidence" value="ECO:0007669"/>
    <property type="project" value="Ensembl"/>
</dbReference>
<name>A0A8V0XHP7_CHICK</name>
<dbReference type="PROSITE" id="PS00650">
    <property type="entry name" value="G_PROTEIN_RECEP_F2_2"/>
    <property type="match status" value="1"/>
</dbReference>
<evidence type="ECO:0000256" key="8">
    <source>
        <dbReference type="ARBA" id="ARBA00023040"/>
    </source>
</evidence>
<dbReference type="SUPFAM" id="SSF49899">
    <property type="entry name" value="Concanavalin A-like lectins/glucanases"/>
    <property type="match status" value="1"/>
</dbReference>
<dbReference type="GlyGen" id="A0A8V0XHP7">
    <property type="glycosylation" value="1 site"/>
</dbReference>
<keyword evidence="8" id="KW-0297">G-protein coupled receptor</keyword>
<feature type="compositionally biased region" description="Low complexity" evidence="18">
    <location>
        <begin position="538"/>
        <end position="552"/>
    </location>
</feature>
<dbReference type="PROSITE" id="PS50261">
    <property type="entry name" value="G_PROTEIN_RECEP_F2_4"/>
    <property type="match status" value="1"/>
</dbReference>
<proteinExistence type="inferred from homology"/>
<dbReference type="Pfam" id="PF26574">
    <property type="entry name" value="GAIN_ADGRG2"/>
    <property type="match status" value="1"/>
</dbReference>
<evidence type="ECO:0000256" key="15">
    <source>
        <dbReference type="ARBA" id="ARBA00083924"/>
    </source>
</evidence>
<dbReference type="InterPro" id="IPR013320">
    <property type="entry name" value="ConA-like_dom_sf"/>
</dbReference>
<comment type="caution">
    <text evidence="17">Lacks conserved residue(s) required for the propagation of feature annotation.</text>
</comment>
<feature type="region of interest" description="Disordered" evidence="18">
    <location>
        <begin position="1345"/>
        <end position="1374"/>
    </location>
</feature>
<dbReference type="FunFam" id="2.60.220.50:FF:000003">
    <property type="entry name" value="adhesion G-protein coupled receptor G2 isoform X2"/>
    <property type="match status" value="1"/>
</dbReference>
<feature type="transmembrane region" description="Helical" evidence="19">
    <location>
        <begin position="7"/>
        <end position="33"/>
    </location>
</feature>
<dbReference type="Pfam" id="PF01825">
    <property type="entry name" value="GPS"/>
    <property type="match status" value="1"/>
</dbReference>
<dbReference type="GO" id="GO:0007189">
    <property type="term" value="P:adenylate cyclase-activating G protein-coupled receptor signaling pathway"/>
    <property type="evidence" value="ECO:0007669"/>
    <property type="project" value="Ensembl"/>
</dbReference>
<reference evidence="23" key="2">
    <citation type="submission" date="2025-08" db="UniProtKB">
        <authorList>
            <consortium name="Ensembl"/>
        </authorList>
    </citation>
    <scope>IDENTIFICATION</scope>
    <source>
        <strain evidence="23">broiler</strain>
    </source>
</reference>
<evidence type="ECO:0000256" key="3">
    <source>
        <dbReference type="ARBA" id="ARBA00022475"/>
    </source>
</evidence>
<dbReference type="PROSITE" id="PS50221">
    <property type="entry name" value="GAIN_B"/>
    <property type="match status" value="1"/>
</dbReference>
<evidence type="ECO:0000256" key="1">
    <source>
        <dbReference type="ARBA" id="ARBA00004424"/>
    </source>
</evidence>
<dbReference type="PRINTS" id="PR00249">
    <property type="entry name" value="GPCRSECRETIN"/>
</dbReference>
<evidence type="ECO:0000313" key="24">
    <source>
        <dbReference type="Proteomes" id="UP000000539"/>
    </source>
</evidence>
<dbReference type="Gene3D" id="2.60.220.50">
    <property type="match status" value="1"/>
</dbReference>
<evidence type="ECO:0000256" key="17">
    <source>
        <dbReference type="PROSITE-ProRule" id="PRU01172"/>
    </source>
</evidence>
<feature type="region of interest" description="Disordered" evidence="18">
    <location>
        <begin position="528"/>
        <end position="552"/>
    </location>
</feature>
<dbReference type="Pfam" id="PF26152">
    <property type="entry name" value="ADGRG2_N"/>
    <property type="match status" value="1"/>
</dbReference>
<keyword evidence="10" id="KW-1015">Disulfide bond</keyword>
<dbReference type="SUPFAM" id="SSF81321">
    <property type="entry name" value="Family A G protein-coupled receptor-like"/>
    <property type="match status" value="1"/>
</dbReference>
<evidence type="ECO:0000256" key="16">
    <source>
        <dbReference type="ARBA" id="ARBA00093560"/>
    </source>
</evidence>
<dbReference type="FunFam" id="2.60.120.200:FF:000172">
    <property type="entry name" value="Adhesion G protein-coupled receptor G4"/>
    <property type="match status" value="1"/>
</dbReference>
<dbReference type="InterPro" id="IPR058857">
    <property type="entry name" value="GAIN_ADGRG2/6"/>
</dbReference>
<dbReference type="PROSITE" id="PS51828">
    <property type="entry name" value="PTX_2"/>
    <property type="match status" value="1"/>
</dbReference>
<dbReference type="InterPro" id="IPR001759">
    <property type="entry name" value="PTX_dom"/>
</dbReference>
<evidence type="ECO:0000256" key="19">
    <source>
        <dbReference type="SAM" id="Phobius"/>
    </source>
</evidence>
<feature type="transmembrane region" description="Helical" evidence="19">
    <location>
        <begin position="1053"/>
        <end position="1074"/>
    </location>
</feature>
<evidence type="ECO:0000256" key="13">
    <source>
        <dbReference type="ARBA" id="ARBA00023224"/>
    </source>
</evidence>
<dbReference type="Pfam" id="PF00002">
    <property type="entry name" value="7tm_2"/>
    <property type="match status" value="1"/>
</dbReference>
<keyword evidence="12" id="KW-0325">Glycoprotein</keyword>
<comment type="subunit">
    <text evidence="16">Heterodimer of 2 chains generated by proteolytic processing; the large extracellular N-terminal fragment and the membrane-bound C-terminal fragment predominantly remain associated and non-covalently linked. Interacts with CFTR.</text>
</comment>
<dbReference type="InterPro" id="IPR057244">
    <property type="entry name" value="GAIN_B"/>
</dbReference>
<dbReference type="InterPro" id="IPR000832">
    <property type="entry name" value="GPCR_2_secretin-like"/>
</dbReference>
<dbReference type="Gene3D" id="1.20.1070.10">
    <property type="entry name" value="Rhodopsin 7-helix transmembrane proteins"/>
    <property type="match status" value="1"/>
</dbReference>
<keyword evidence="11" id="KW-0675">Receptor</keyword>
<dbReference type="FunCoup" id="A0A8V0XHP7">
    <property type="interactions" value="42"/>
</dbReference>
<feature type="compositionally biased region" description="Polar residues" evidence="18">
    <location>
        <begin position="528"/>
        <end position="537"/>
    </location>
</feature>
<reference evidence="23" key="1">
    <citation type="submission" date="2020-11" db="EMBL/GenBank/DDBJ databases">
        <title>Gallus gallus (Chicken) genome, bGalGal1, GRCg7b, maternal haplotype autosomes + Z &amp; W.</title>
        <authorList>
            <person name="Warren W."/>
            <person name="Formenti G."/>
            <person name="Fedrigo O."/>
            <person name="Haase B."/>
            <person name="Mountcastle J."/>
            <person name="Balacco J."/>
            <person name="Tracey A."/>
            <person name="Schneider V."/>
            <person name="Okimoto R."/>
            <person name="Cheng H."/>
            <person name="Hawken R."/>
            <person name="Howe K."/>
            <person name="Jarvis E.D."/>
        </authorList>
    </citation>
    <scope>NUCLEOTIDE SEQUENCE [LARGE SCALE GENOMIC DNA]</scope>
    <source>
        <strain evidence="23">Broiler</strain>
    </source>
</reference>
<dbReference type="Gene3D" id="2.60.120.200">
    <property type="match status" value="1"/>
</dbReference>
<feature type="domain" description="G-protein coupled receptors family 2 profile 2" evidence="21">
    <location>
        <begin position="988"/>
        <end position="1240"/>
    </location>
</feature>
<feature type="transmembrane region" description="Helical" evidence="19">
    <location>
        <begin position="1219"/>
        <end position="1239"/>
    </location>
</feature>
<keyword evidence="13" id="KW-0807">Transducer</keyword>
<dbReference type="GO" id="GO:0005829">
    <property type="term" value="C:cytosol"/>
    <property type="evidence" value="ECO:0007669"/>
    <property type="project" value="Ensembl"/>
</dbReference>
<evidence type="ECO:0000256" key="10">
    <source>
        <dbReference type="ARBA" id="ARBA00023157"/>
    </source>
</evidence>
<dbReference type="Proteomes" id="UP000000539">
    <property type="component" value="Chromosome 1"/>
</dbReference>
<accession>A0A8V0XHP7</accession>
<feature type="transmembrane region" description="Helical" evidence="19">
    <location>
        <begin position="1025"/>
        <end position="1047"/>
    </location>
</feature>
<dbReference type="GeneTree" id="ENSGT00940000156341"/>
<feature type="transmembrane region" description="Helical" evidence="19">
    <location>
        <begin position="1194"/>
        <end position="1213"/>
    </location>
</feature>
<evidence type="ECO:0000256" key="5">
    <source>
        <dbReference type="ARBA" id="ARBA00022692"/>
    </source>
</evidence>
<evidence type="ECO:0000256" key="7">
    <source>
        <dbReference type="ARBA" id="ARBA00022989"/>
    </source>
</evidence>
<sequence length="1374" mass="152596">MDLGFNYFLYLLFYVALSWATLKTLLLALLQWIPCHSVCLDQAVTSPEETLLYFGRMVAWERQHCCVGRIQQILLRFRIAFPVLLFHLFLAAADRGQEDFLGLYKAVFKTECEDPWIMSPRISLLSLKEFTVCVHLKLNSSSSPWTAYVYNQEATNSNPSANKHDLGLSGDHGNLRIWLFGNQINMTEMMLQENIWHQICTQWKSEDKEVKLFINGKKRANEKLNEKMSLPGKGQFLLGCSKLPGTATSPNQGMTGELYMFRMWDKANINLAKHCRDGSIVRWRKEDWMFNKTIEEDSSLPCVTEETTRPAEASTATTISETPDITDYYSTITPAGETILCNVSSVCNYSVFYVGEVEFHSRKENNTSLNIEVINNKTIDNQVSSFIPITASTLQELRISELNKTLQEMSESSVMECSSENQSTHCKFIIKLDKKENISTLEEKEEIGKIQQCCCSSLKYCSLSAEELKMYIIELPPHPIWFPSSHSPPPHEKTAISSLKSSAVVSAERTPTIRSLIPPFKENSFSETLSTSSTANPLSETSTAATSLSSTTDTTTYSSTEFLAQHSMATFPSIASKKSVTTILSSTPATKSISNVALSIKSDATYISKPITIISPAVNFTKPTAVSPSELPPKPPIAIPPFETTTSSVAQIPLATDSTQPISDNKNVTAAPIFPLTPFSTTPTVSPVKHSVSASHPHSTADGHGSLPNGSTGRILSATTYTTSTYTTINVTTAEQIVSKIEKDLTAGKVESKDVERMVSEVSRVLTASQQLPPQISNRIIKVVDYIGLKLNFSAMSADFSSPSLALAVVKTNSIRSNQMSFAVQDSSDLQISLGSNAIHDLNNLGSITLPSSLLKNLPPEELDLASRIIFNFFKKTTVFQDLSLKNASLISSVISSSVANLTISNLKANVTVTLQNIRPNQDNSTVRCVFWDFNKNGGHGGWSYEGCIVKESRVNETVCSCNHLTSFAVLMNLYGNTPLSPTQELVLTFISYIGCGLSAIFLSITLVTYIAFEKIRRDYPSKILIQLCAALLLLNLVFLLDSWIALYNTRGLCIAVAVFLHYFLLVSFTWMGLEAFHMYLALVKVFNTYVRKYILKFCIVGWGLPAVVVAIVLAVSPDNYGLISTGRVSKTRPDEFCWIKNRIVFYITAVGYFCVIFLINISMFIVVLIQLCRIKKKKQLGAQRKTSIQDLRSVAGLTFLLGITWGFAFFTVNEVFTYLFTIFNTLQGFFIFIFYCVTKENVRKQWRRYLCCGKFRLAENSDWSRTATNGLKKQTVNQGVSSSSNSLQSNSNSTNSTTVLMNNDYSVHANGNGHLSSEKNGVSFSVQNGDVCLQDFSGKHLVFQEKDDTGSQNSRISLRRTSKRGSLPSTEKM</sequence>
<dbReference type="InterPro" id="IPR017983">
    <property type="entry name" value="GPCR_2_secretin-like_CS"/>
</dbReference>
<dbReference type="FunFam" id="1.20.1070.10:FF:000043">
    <property type="entry name" value="adhesion G-protein coupled receptor G2 isoform X1"/>
    <property type="match status" value="1"/>
</dbReference>
<dbReference type="InterPro" id="IPR017981">
    <property type="entry name" value="GPCR_2-like_7TM"/>
</dbReference>
<dbReference type="GO" id="GO:0005886">
    <property type="term" value="C:plasma membrane"/>
    <property type="evidence" value="ECO:0000318"/>
    <property type="project" value="GO_Central"/>
</dbReference>
<feature type="transmembrane region" description="Helical" evidence="19">
    <location>
        <begin position="990"/>
        <end position="1013"/>
    </location>
</feature>
<dbReference type="PANTHER" id="PTHR12011:SF264">
    <property type="entry name" value="ADHESION G-PROTEIN COUPLED RECEPTOR G2"/>
    <property type="match status" value="1"/>
</dbReference>
<evidence type="ECO:0000259" key="22">
    <source>
        <dbReference type="PROSITE" id="PS51828"/>
    </source>
</evidence>
<dbReference type="Pfam" id="PF13385">
    <property type="entry name" value="Laminin_G_3"/>
    <property type="match status" value="1"/>
</dbReference>
<dbReference type="GO" id="GO:0007286">
    <property type="term" value="P:spermatid development"/>
    <property type="evidence" value="ECO:0007669"/>
    <property type="project" value="Ensembl"/>
</dbReference>
<dbReference type="GO" id="GO:0007186">
    <property type="term" value="P:G protein-coupled receptor signaling pathway"/>
    <property type="evidence" value="ECO:0000318"/>
    <property type="project" value="GO_Central"/>
</dbReference>
<keyword evidence="9 19" id="KW-0472">Membrane</keyword>
<evidence type="ECO:0000256" key="4">
    <source>
        <dbReference type="ARBA" id="ARBA00022553"/>
    </source>
</evidence>
<keyword evidence="6" id="KW-0732">Signal</keyword>
<evidence type="ECO:0000259" key="21">
    <source>
        <dbReference type="PROSITE" id="PS50261"/>
    </source>
</evidence>
<dbReference type="SMART" id="SM00159">
    <property type="entry name" value="PTX"/>
    <property type="match status" value="1"/>
</dbReference>
<feature type="domain" description="GAIN-B" evidence="20">
    <location>
        <begin position="822"/>
        <end position="978"/>
    </location>
</feature>
<feature type="transmembrane region" description="Helical" evidence="19">
    <location>
        <begin position="1144"/>
        <end position="1173"/>
    </location>
</feature>
<comment type="subcellular location">
    <subcellularLocation>
        <location evidence="1">Apical cell membrane</location>
        <topology evidence="1">Multi-pass membrane protein</topology>
    </subcellularLocation>
</comment>
<keyword evidence="5 19" id="KW-0812">Transmembrane</keyword>
<feature type="transmembrane region" description="Helical" evidence="19">
    <location>
        <begin position="1094"/>
        <end position="1116"/>
    </location>
</feature>
<reference evidence="23" key="3">
    <citation type="submission" date="2025-09" db="UniProtKB">
        <authorList>
            <consortium name="Ensembl"/>
        </authorList>
    </citation>
    <scope>IDENTIFICATION</scope>
    <source>
        <strain evidence="23">broiler</strain>
    </source>
</reference>
<organism evidence="23 24">
    <name type="scientific">Gallus gallus</name>
    <name type="common">Chicken</name>
    <dbReference type="NCBI Taxonomy" id="9031"/>
    <lineage>
        <taxon>Eukaryota</taxon>
        <taxon>Metazoa</taxon>
        <taxon>Chordata</taxon>
        <taxon>Craniata</taxon>
        <taxon>Vertebrata</taxon>
        <taxon>Euteleostomi</taxon>
        <taxon>Archelosauria</taxon>
        <taxon>Archosauria</taxon>
        <taxon>Dinosauria</taxon>
        <taxon>Saurischia</taxon>
        <taxon>Theropoda</taxon>
        <taxon>Coelurosauria</taxon>
        <taxon>Aves</taxon>
        <taxon>Neognathae</taxon>
        <taxon>Galloanserae</taxon>
        <taxon>Galliformes</taxon>
        <taxon>Phasianidae</taxon>
        <taxon>Phasianinae</taxon>
        <taxon>Gallus</taxon>
    </lineage>
</organism>
<dbReference type="OrthoDB" id="10037534at2759"/>
<evidence type="ECO:0000256" key="11">
    <source>
        <dbReference type="ARBA" id="ARBA00023170"/>
    </source>
</evidence>